<keyword evidence="1" id="KW-0812">Transmembrane</keyword>
<evidence type="ECO:0000256" key="1">
    <source>
        <dbReference type="SAM" id="Phobius"/>
    </source>
</evidence>
<sequence length="573" mass="61652">MGRTSVGRFSLARYWPEVVAFVIPLLVASALLFGYVGPLNGFWSTDQGVKLIQVQSLLLNKFSSSALIYPGAAIDQDDRVSPLRGQYYQHGGQTYAMFSDAFALISSVPFFFFGFAGLYLVPLVSLAALSLICTCIARPLLGPGGALLSALALTLTSPLLFYSVIFWEHLPAMLLTTLALWQSLEGYHRNERRRFFGAGIAIGAAAWLRNEAILAAPALIGAVLLTRRSQSLQTAAWIGIGAGAGVLPLLLYNQIVFGAAVGPHVLVAGAAQYRGASDPLMMRIEWADRLLVPLDEPVLAGLVIVLVIVSIITAIWRARSAANVGFALAIVVTIVIAAAIQRAPRGGLQTTLLMTFPAVLLCCFPVAPKERLDRVDTPLILTAFGLTFIALAWLALLPDGGAQWGPRMLLPAAPALTIAGFWRAGSWLRRPAAGAAVAGVSAIVLFVAMLSQCAGLRQLRDFNTANHTLLTTVAQSGASAIITDTWYGPPLLAPIFYDERMIFLVDDGADLDYLIERLSNAGFDTVYYLSGRRDEITSDARRWRELTPIGAPARLAHHLTGQLYQINTPPPSD</sequence>
<feature type="transmembrane region" description="Helical" evidence="1">
    <location>
        <begin position="347"/>
        <end position="367"/>
    </location>
</feature>
<feature type="transmembrane region" description="Helical" evidence="1">
    <location>
        <begin position="145"/>
        <end position="167"/>
    </location>
</feature>
<keyword evidence="1" id="KW-0472">Membrane</keyword>
<evidence type="ECO:0000313" key="4">
    <source>
        <dbReference type="Proteomes" id="UP000000263"/>
    </source>
</evidence>
<dbReference type="STRING" id="383372.Rcas_0208"/>
<dbReference type="EMBL" id="CP000804">
    <property type="protein sequence ID" value="ABU56341.1"/>
    <property type="molecule type" value="Genomic_DNA"/>
</dbReference>
<dbReference type="InterPro" id="IPR038731">
    <property type="entry name" value="RgtA/B/C-like"/>
</dbReference>
<accession>A7NFW0</accession>
<dbReference type="eggNOG" id="COG1216">
    <property type="taxonomic scope" value="Bacteria"/>
</dbReference>
<feature type="transmembrane region" description="Helical" evidence="1">
    <location>
        <begin position="431"/>
        <end position="450"/>
    </location>
</feature>
<dbReference type="KEGG" id="rca:Rcas_0208"/>
<feature type="transmembrane region" description="Helical" evidence="1">
    <location>
        <begin position="232"/>
        <end position="251"/>
    </location>
</feature>
<feature type="transmembrane region" description="Helical" evidence="1">
    <location>
        <begin position="195"/>
        <end position="225"/>
    </location>
</feature>
<feature type="transmembrane region" description="Helical" evidence="1">
    <location>
        <begin position="297"/>
        <end position="316"/>
    </location>
</feature>
<proteinExistence type="predicted"/>
<gene>
    <name evidence="3" type="ordered locus">Rcas_0208</name>
</gene>
<evidence type="ECO:0000259" key="2">
    <source>
        <dbReference type="Pfam" id="PF13231"/>
    </source>
</evidence>
<feature type="transmembrane region" description="Helical" evidence="1">
    <location>
        <begin position="12"/>
        <end position="36"/>
    </location>
</feature>
<feature type="transmembrane region" description="Helical" evidence="1">
    <location>
        <begin position="110"/>
        <end position="133"/>
    </location>
</feature>
<dbReference type="AlphaFoldDB" id="A7NFW0"/>
<feature type="domain" description="Glycosyltransferase RgtA/B/C/D-like" evidence="2">
    <location>
        <begin position="114"/>
        <end position="238"/>
    </location>
</feature>
<protein>
    <recommendedName>
        <fullName evidence="2">Glycosyltransferase RgtA/B/C/D-like domain-containing protein</fullName>
    </recommendedName>
</protein>
<dbReference type="HOGENOM" id="CLU_475571_0_0_0"/>
<organism evidence="3 4">
    <name type="scientific">Roseiflexus castenholzii (strain DSM 13941 / HLO8)</name>
    <dbReference type="NCBI Taxonomy" id="383372"/>
    <lineage>
        <taxon>Bacteria</taxon>
        <taxon>Bacillati</taxon>
        <taxon>Chloroflexota</taxon>
        <taxon>Chloroflexia</taxon>
        <taxon>Chloroflexales</taxon>
        <taxon>Roseiflexineae</taxon>
        <taxon>Roseiflexaceae</taxon>
        <taxon>Roseiflexus</taxon>
    </lineage>
</organism>
<evidence type="ECO:0000313" key="3">
    <source>
        <dbReference type="EMBL" id="ABU56341.1"/>
    </source>
</evidence>
<dbReference type="Pfam" id="PF13231">
    <property type="entry name" value="PMT_2"/>
    <property type="match status" value="1"/>
</dbReference>
<keyword evidence="1" id="KW-1133">Transmembrane helix</keyword>
<keyword evidence="4" id="KW-1185">Reference proteome</keyword>
<reference evidence="3 4" key="1">
    <citation type="submission" date="2007-08" db="EMBL/GenBank/DDBJ databases">
        <title>Complete sequence of Roseiflexus castenholzii DSM 13941.</title>
        <authorList>
            <consortium name="US DOE Joint Genome Institute"/>
            <person name="Copeland A."/>
            <person name="Lucas S."/>
            <person name="Lapidus A."/>
            <person name="Barry K."/>
            <person name="Glavina del Rio T."/>
            <person name="Dalin E."/>
            <person name="Tice H."/>
            <person name="Pitluck S."/>
            <person name="Thompson L.S."/>
            <person name="Brettin T."/>
            <person name="Bruce D."/>
            <person name="Detter J.C."/>
            <person name="Han C."/>
            <person name="Tapia R."/>
            <person name="Schmutz J."/>
            <person name="Larimer F."/>
            <person name="Land M."/>
            <person name="Hauser L."/>
            <person name="Kyrpides N."/>
            <person name="Mikhailova N."/>
            <person name="Bryant D.A."/>
            <person name="Hanada S."/>
            <person name="Tsukatani Y."/>
            <person name="Richardson P."/>
        </authorList>
    </citation>
    <scope>NUCLEOTIDE SEQUENCE [LARGE SCALE GENOMIC DNA]</scope>
    <source>
        <strain evidence="4">DSM 13941 / HLO8</strain>
    </source>
</reference>
<dbReference type="Proteomes" id="UP000000263">
    <property type="component" value="Chromosome"/>
</dbReference>
<feature type="transmembrane region" description="Helical" evidence="1">
    <location>
        <begin position="322"/>
        <end position="340"/>
    </location>
</feature>
<feature type="transmembrane region" description="Helical" evidence="1">
    <location>
        <begin position="379"/>
        <end position="396"/>
    </location>
</feature>
<feature type="transmembrane region" description="Helical" evidence="1">
    <location>
        <begin position="408"/>
        <end position="425"/>
    </location>
</feature>
<name>A7NFW0_ROSCS</name>